<reference evidence="1" key="1">
    <citation type="submission" date="2018-11" db="EMBL/GenBank/DDBJ databases">
        <authorList>
            <consortium name="Pathogen Informatics"/>
        </authorList>
    </citation>
    <scope>NUCLEOTIDE SEQUENCE</scope>
</reference>
<protein>
    <submittedName>
        <fullName evidence="1">Uncharacterized protein</fullName>
    </submittedName>
</protein>
<dbReference type="Proteomes" id="UP000784294">
    <property type="component" value="Unassembled WGS sequence"/>
</dbReference>
<comment type="caution">
    <text evidence="1">The sequence shown here is derived from an EMBL/GenBank/DDBJ whole genome shotgun (WGS) entry which is preliminary data.</text>
</comment>
<name>A0A3S5CI37_9PLAT</name>
<evidence type="ECO:0000313" key="1">
    <source>
        <dbReference type="EMBL" id="VEL23187.1"/>
    </source>
</evidence>
<proteinExistence type="predicted"/>
<gene>
    <name evidence="1" type="ORF">PXEA_LOCUS16627</name>
</gene>
<dbReference type="AlphaFoldDB" id="A0A3S5CI37"/>
<accession>A0A3S5CI37</accession>
<sequence>MVCSGTDGSSRWNGAPWSCWLDKIVFSLLLHHRSPENKRPMT</sequence>
<organism evidence="1 2">
    <name type="scientific">Protopolystoma xenopodis</name>
    <dbReference type="NCBI Taxonomy" id="117903"/>
    <lineage>
        <taxon>Eukaryota</taxon>
        <taxon>Metazoa</taxon>
        <taxon>Spiralia</taxon>
        <taxon>Lophotrochozoa</taxon>
        <taxon>Platyhelminthes</taxon>
        <taxon>Monogenea</taxon>
        <taxon>Polyopisthocotylea</taxon>
        <taxon>Polystomatidea</taxon>
        <taxon>Polystomatidae</taxon>
        <taxon>Protopolystoma</taxon>
    </lineage>
</organism>
<evidence type="ECO:0000313" key="2">
    <source>
        <dbReference type="Proteomes" id="UP000784294"/>
    </source>
</evidence>
<dbReference type="EMBL" id="CAAALY010060535">
    <property type="protein sequence ID" value="VEL23187.1"/>
    <property type="molecule type" value="Genomic_DNA"/>
</dbReference>
<keyword evidence="2" id="KW-1185">Reference proteome</keyword>